<dbReference type="Pfam" id="PF09918">
    <property type="entry name" value="DUF2148"/>
    <property type="match status" value="1"/>
</dbReference>
<protein>
    <recommendedName>
        <fullName evidence="1">DUF2148 domain-containing protein</fullName>
    </recommendedName>
</protein>
<accession>A0A7C4AK30</accession>
<organism evidence="2">
    <name type="scientific">Thermodesulfovibrio aggregans</name>
    <dbReference type="NCBI Taxonomy" id="86166"/>
    <lineage>
        <taxon>Bacteria</taxon>
        <taxon>Pseudomonadati</taxon>
        <taxon>Nitrospirota</taxon>
        <taxon>Thermodesulfovibrionia</taxon>
        <taxon>Thermodesulfovibrionales</taxon>
        <taxon>Thermodesulfovibrionaceae</taxon>
        <taxon>Thermodesulfovibrio</taxon>
    </lineage>
</organism>
<dbReference type="AlphaFoldDB" id="A0A7C4AK30"/>
<evidence type="ECO:0000259" key="1">
    <source>
        <dbReference type="Pfam" id="PF09918"/>
    </source>
</evidence>
<dbReference type="PANTHER" id="PTHR40101:SF1">
    <property type="entry name" value="4FE-4S DOMAIN-CONTAINING PROTEIN"/>
    <property type="match status" value="1"/>
</dbReference>
<proteinExistence type="predicted"/>
<comment type="caution">
    <text evidence="2">The sequence shown here is derived from an EMBL/GenBank/DDBJ whole genome shotgun (WGS) entry which is preliminary data.</text>
</comment>
<reference evidence="2" key="1">
    <citation type="journal article" date="2020" name="mSystems">
        <title>Genome- and Community-Level Interaction Insights into Carbon Utilization and Element Cycling Functions of Hydrothermarchaeota in Hydrothermal Sediment.</title>
        <authorList>
            <person name="Zhou Z."/>
            <person name="Liu Y."/>
            <person name="Xu W."/>
            <person name="Pan J."/>
            <person name="Luo Z.H."/>
            <person name="Li M."/>
        </authorList>
    </citation>
    <scope>NUCLEOTIDE SEQUENCE [LARGE SCALE GENOMIC DNA]</scope>
    <source>
        <strain evidence="2">SpSt-788</strain>
    </source>
</reference>
<evidence type="ECO:0000313" key="2">
    <source>
        <dbReference type="EMBL" id="HGG99902.1"/>
    </source>
</evidence>
<gene>
    <name evidence="2" type="ORF">ENV75_05595</name>
</gene>
<sequence>MEFYSEKDVIETVAKIMLISARTAPKAKGEDEIVTGIPTLEEKEKIATEMETIGDRGDAFKFFKRDAQNLRDAEAVILIGLNFKKPVGVNCGACGYNCDTILKQKPYETDYAGPVCVIRAVDLGIAIGSLVSVAKELGVDNRVMYSIGVAAKKLKLMDAQIILGIPLSVKGKNIFFDRKPL</sequence>
<dbReference type="PANTHER" id="PTHR40101">
    <property type="entry name" value="CONSERVED PROTEIN"/>
    <property type="match status" value="1"/>
</dbReference>
<name>A0A7C4AK30_9BACT</name>
<dbReference type="EMBL" id="DTHO01000060">
    <property type="protein sequence ID" value="HGG99902.1"/>
    <property type="molecule type" value="Genomic_DNA"/>
</dbReference>
<dbReference type="InterPro" id="IPR019224">
    <property type="entry name" value="DUF2148"/>
</dbReference>
<feature type="domain" description="DUF2148" evidence="1">
    <location>
        <begin position="112"/>
        <end position="178"/>
    </location>
</feature>